<keyword evidence="2" id="KW-1185">Reference proteome</keyword>
<evidence type="ECO:0000313" key="1">
    <source>
        <dbReference type="EMBL" id="GHH37697.1"/>
    </source>
</evidence>
<gene>
    <name evidence="1" type="ORF">GCM10017790_82350</name>
</gene>
<name>A0ABQ3MAA2_9PSEU</name>
<comment type="caution">
    <text evidence="1">The sequence shown here is derived from an EMBL/GenBank/DDBJ whole genome shotgun (WGS) entry which is preliminary data.</text>
</comment>
<protein>
    <submittedName>
        <fullName evidence="1">Uncharacterized protein</fullName>
    </submittedName>
</protein>
<dbReference type="EMBL" id="BNAY01000016">
    <property type="protein sequence ID" value="GHH37697.1"/>
    <property type="molecule type" value="Genomic_DNA"/>
</dbReference>
<sequence length="329" mass="35336">MAGNGVAAPTWSADVPRSEARARMRAALGAWIRSEPLTALAAEWGAAPPRDVSDDDLFGWFDKLSDKHWNFRRGAERNQAVRANLTPAQKRAAVATASALGLVEPRPPSRRYYDYVLILGGLVRACLVRPAYAAKLSRSGVVFGNVTALGGFRPLAGDELDLASALGIAAGNEMDAILLGMARAFDLRGEPEVNRSASGRTGNGDWAVARFPGRPDLSVVAAPSSEPAVRRANTADTFGWWAGPRRQSLWKAHVLLITTAIYVPYQEAGAIRTVAMPYGATVETVGVPADIADLGAHTQPFGPDDYLQEIRSAIRGYRDLLRDTATEDQ</sequence>
<dbReference type="Proteomes" id="UP000635387">
    <property type="component" value="Unassembled WGS sequence"/>
</dbReference>
<evidence type="ECO:0000313" key="2">
    <source>
        <dbReference type="Proteomes" id="UP000635387"/>
    </source>
</evidence>
<proteinExistence type="predicted"/>
<reference evidence="2" key="1">
    <citation type="journal article" date="2019" name="Int. J. Syst. Evol. Microbiol.">
        <title>The Global Catalogue of Microorganisms (GCM) 10K type strain sequencing project: providing services to taxonomists for standard genome sequencing and annotation.</title>
        <authorList>
            <consortium name="The Broad Institute Genomics Platform"/>
            <consortium name="The Broad Institute Genome Sequencing Center for Infectious Disease"/>
            <person name="Wu L."/>
            <person name="Ma J."/>
        </authorList>
    </citation>
    <scope>NUCLEOTIDE SEQUENCE [LARGE SCALE GENOMIC DNA]</scope>
    <source>
        <strain evidence="2">CGMCC 4.7683</strain>
    </source>
</reference>
<dbReference type="RefSeq" id="WP_191259845.1">
    <property type="nucleotide sequence ID" value="NZ_BNAY01000016.1"/>
</dbReference>
<accession>A0ABQ3MAA2</accession>
<organism evidence="1 2">
    <name type="scientific">Amycolatopsis oliviviridis</name>
    <dbReference type="NCBI Taxonomy" id="1471590"/>
    <lineage>
        <taxon>Bacteria</taxon>
        <taxon>Bacillati</taxon>
        <taxon>Actinomycetota</taxon>
        <taxon>Actinomycetes</taxon>
        <taxon>Pseudonocardiales</taxon>
        <taxon>Pseudonocardiaceae</taxon>
        <taxon>Amycolatopsis</taxon>
    </lineage>
</organism>